<organism evidence="3 4">
    <name type="scientific">Actinopolymorpha pittospori</name>
    <dbReference type="NCBI Taxonomy" id="648752"/>
    <lineage>
        <taxon>Bacteria</taxon>
        <taxon>Bacillati</taxon>
        <taxon>Actinomycetota</taxon>
        <taxon>Actinomycetes</taxon>
        <taxon>Propionibacteriales</taxon>
        <taxon>Actinopolymorphaceae</taxon>
        <taxon>Actinopolymorpha</taxon>
    </lineage>
</organism>
<dbReference type="Pfam" id="PF00106">
    <property type="entry name" value="adh_short"/>
    <property type="match status" value="1"/>
</dbReference>
<dbReference type="CDD" id="cd05233">
    <property type="entry name" value="SDR_c"/>
    <property type="match status" value="1"/>
</dbReference>
<dbReference type="PRINTS" id="PR00080">
    <property type="entry name" value="SDRFAMILY"/>
</dbReference>
<name>A0A927N494_9ACTN</name>
<dbReference type="InterPro" id="IPR050259">
    <property type="entry name" value="SDR"/>
</dbReference>
<comment type="similarity">
    <text evidence="1 2">Belongs to the short-chain dehydrogenases/reductases (SDR) family.</text>
</comment>
<gene>
    <name evidence="3" type="ORF">HEB94_006866</name>
</gene>
<evidence type="ECO:0000256" key="2">
    <source>
        <dbReference type="RuleBase" id="RU000363"/>
    </source>
</evidence>
<reference evidence="3" key="1">
    <citation type="submission" date="2020-10" db="EMBL/GenBank/DDBJ databases">
        <title>Sequencing the genomes of 1000 actinobacteria strains.</title>
        <authorList>
            <person name="Klenk H.-P."/>
        </authorList>
    </citation>
    <scope>NUCLEOTIDE SEQUENCE</scope>
    <source>
        <strain evidence="3">DSM 45354</strain>
    </source>
</reference>
<dbReference type="AlphaFoldDB" id="A0A927N494"/>
<dbReference type="PRINTS" id="PR00081">
    <property type="entry name" value="GDHRDH"/>
</dbReference>
<dbReference type="Gene3D" id="3.40.50.720">
    <property type="entry name" value="NAD(P)-binding Rossmann-like Domain"/>
    <property type="match status" value="1"/>
</dbReference>
<keyword evidence="4" id="KW-1185">Reference proteome</keyword>
<dbReference type="InterPro" id="IPR036291">
    <property type="entry name" value="NAD(P)-bd_dom_sf"/>
</dbReference>
<dbReference type="PANTHER" id="PTHR42879">
    <property type="entry name" value="3-OXOACYL-(ACYL-CARRIER-PROTEIN) REDUCTASE"/>
    <property type="match status" value="1"/>
</dbReference>
<dbReference type="EMBL" id="JADBEM010000001">
    <property type="protein sequence ID" value="MBE1610018.1"/>
    <property type="molecule type" value="Genomic_DNA"/>
</dbReference>
<dbReference type="SUPFAM" id="SSF51735">
    <property type="entry name" value="NAD(P)-binding Rossmann-fold domains"/>
    <property type="match status" value="1"/>
</dbReference>
<accession>A0A927N494</accession>
<protein>
    <submittedName>
        <fullName evidence="3">NAD(P)-dependent dehydrogenase (Short-subunit alcohol dehydrogenase family)</fullName>
    </submittedName>
</protein>
<sequence length="252" mass="25971">MSLSGRTALVTGAGRGIGRAIAVQLADAGVRSAVVARTEAELDETVRLVNRRGGTAVAISADLSAHGSAAEVVDRAVDALGPVDILVNNAAVVQPLGSTAELDIATWSAAFDVNVFAAVALALAVVPKMVEGGWGRVANVSSGVVARPGFMVGGNAYAATKAALEAHTLNLAEEVRDTGVTVNVYRPGTVDTGMQAWIREHGEGRLSVATYTRFVDYHANSSLISPEHSAGSLLTRLADSATGQVWDVNDQL</sequence>
<proteinExistence type="inferred from homology"/>
<dbReference type="PANTHER" id="PTHR42879:SF2">
    <property type="entry name" value="3-OXOACYL-[ACYL-CARRIER-PROTEIN] REDUCTASE FABG"/>
    <property type="match status" value="1"/>
</dbReference>
<evidence type="ECO:0000313" key="3">
    <source>
        <dbReference type="EMBL" id="MBE1610018.1"/>
    </source>
</evidence>
<dbReference type="InterPro" id="IPR002347">
    <property type="entry name" value="SDR_fam"/>
</dbReference>
<dbReference type="RefSeq" id="WP_192753462.1">
    <property type="nucleotide sequence ID" value="NZ_BAABJL010000196.1"/>
</dbReference>
<dbReference type="Proteomes" id="UP000638648">
    <property type="component" value="Unassembled WGS sequence"/>
</dbReference>
<comment type="caution">
    <text evidence="3">The sequence shown here is derived from an EMBL/GenBank/DDBJ whole genome shotgun (WGS) entry which is preliminary data.</text>
</comment>
<evidence type="ECO:0000313" key="4">
    <source>
        <dbReference type="Proteomes" id="UP000638648"/>
    </source>
</evidence>
<evidence type="ECO:0000256" key="1">
    <source>
        <dbReference type="ARBA" id="ARBA00006484"/>
    </source>
</evidence>